<dbReference type="Proteomes" id="UP000198925">
    <property type="component" value="Unassembled WGS sequence"/>
</dbReference>
<name>A0A1G6UDS8_9PROT</name>
<gene>
    <name evidence="1" type="ORF">SAMN04487779_1007117</name>
</gene>
<organism evidence="1 2">
    <name type="scientific">Belnapia rosea</name>
    <dbReference type="NCBI Taxonomy" id="938405"/>
    <lineage>
        <taxon>Bacteria</taxon>
        <taxon>Pseudomonadati</taxon>
        <taxon>Pseudomonadota</taxon>
        <taxon>Alphaproteobacteria</taxon>
        <taxon>Acetobacterales</taxon>
        <taxon>Roseomonadaceae</taxon>
        <taxon>Belnapia</taxon>
    </lineage>
</organism>
<evidence type="ECO:0000313" key="2">
    <source>
        <dbReference type="Proteomes" id="UP000198925"/>
    </source>
</evidence>
<evidence type="ECO:0000313" key="1">
    <source>
        <dbReference type="EMBL" id="SDD38826.1"/>
    </source>
</evidence>
<sequence length="66" mass="7146">MIDEAHVPAATISIMQRKMLDALSEARQGYAGQASSVCGLTVRFSREGHADVLWDITPSARQTEGN</sequence>
<keyword evidence="2" id="KW-1185">Reference proteome</keyword>
<dbReference type="AlphaFoldDB" id="A0A1G6UDS8"/>
<reference evidence="1 2" key="1">
    <citation type="submission" date="2016-10" db="EMBL/GenBank/DDBJ databases">
        <authorList>
            <person name="de Groot N.N."/>
        </authorList>
    </citation>
    <scope>NUCLEOTIDE SEQUENCE [LARGE SCALE GENOMIC DNA]</scope>
    <source>
        <strain evidence="1 2">CPCC 100156</strain>
    </source>
</reference>
<accession>A0A1G6UDS8</accession>
<proteinExistence type="predicted"/>
<dbReference type="RefSeq" id="WP_090560262.1">
    <property type="nucleotide sequence ID" value="NZ_FMXZ01000001.1"/>
</dbReference>
<protein>
    <submittedName>
        <fullName evidence="1">Uncharacterized protein</fullName>
    </submittedName>
</protein>
<dbReference type="EMBL" id="FMZX01000007">
    <property type="protein sequence ID" value="SDD38826.1"/>
    <property type="molecule type" value="Genomic_DNA"/>
</dbReference>